<organism evidence="1 2">
    <name type="scientific">Durusdinium trenchii</name>
    <dbReference type="NCBI Taxonomy" id="1381693"/>
    <lineage>
        <taxon>Eukaryota</taxon>
        <taxon>Sar</taxon>
        <taxon>Alveolata</taxon>
        <taxon>Dinophyceae</taxon>
        <taxon>Suessiales</taxon>
        <taxon>Symbiodiniaceae</taxon>
        <taxon>Durusdinium</taxon>
    </lineage>
</organism>
<dbReference type="EMBL" id="CAXAMM010034335">
    <property type="protein sequence ID" value="CAK9072667.1"/>
    <property type="molecule type" value="Genomic_DNA"/>
</dbReference>
<evidence type="ECO:0000313" key="2">
    <source>
        <dbReference type="Proteomes" id="UP001642464"/>
    </source>
</evidence>
<proteinExistence type="predicted"/>
<dbReference type="Proteomes" id="UP001642464">
    <property type="component" value="Unassembled WGS sequence"/>
</dbReference>
<sequence length="74" mass="8331">MSPGEYRPLPGGARWVVELYGILGPDWQTVKKAWLVRDLQALMDSPSRWIPTDIGCVTDFLGHFCDVPFRGPDV</sequence>
<keyword evidence="2" id="KW-1185">Reference proteome</keyword>
<evidence type="ECO:0000313" key="1">
    <source>
        <dbReference type="EMBL" id="CAK9072667.1"/>
    </source>
</evidence>
<protein>
    <submittedName>
        <fullName evidence="1">Alcohol dehydrogenase</fullName>
    </submittedName>
</protein>
<accession>A0ABP0PB01</accession>
<gene>
    <name evidence="1" type="ORF">SCF082_LOCUS35710</name>
</gene>
<name>A0ABP0PB01_9DINO</name>
<comment type="caution">
    <text evidence="1">The sequence shown here is derived from an EMBL/GenBank/DDBJ whole genome shotgun (WGS) entry which is preliminary data.</text>
</comment>
<reference evidence="1 2" key="1">
    <citation type="submission" date="2024-02" db="EMBL/GenBank/DDBJ databases">
        <authorList>
            <person name="Chen Y."/>
            <person name="Shah S."/>
            <person name="Dougan E. K."/>
            <person name="Thang M."/>
            <person name="Chan C."/>
        </authorList>
    </citation>
    <scope>NUCLEOTIDE SEQUENCE [LARGE SCALE GENOMIC DNA]</scope>
</reference>